<keyword evidence="2" id="KW-1185">Reference proteome</keyword>
<dbReference type="AlphaFoldDB" id="A0A4C1ZFT8"/>
<evidence type="ECO:0000313" key="1">
    <source>
        <dbReference type="EMBL" id="GBP85779.1"/>
    </source>
</evidence>
<sequence length="141" mass="16106">MLTSRSFLPPLYRPVQREHLCLEYRAEGSSRNVEFSSISSRHSVRAAPTYLRSYCRRYICAARQWRDGRLLMDPGLQRSRRVRGVRGMRHFAEVHGLLELLVSTDVPDSLPRFTSSLAASSPVCLGSNLARISAEWRETVL</sequence>
<name>A0A4C1ZFT8_EUMVA</name>
<proteinExistence type="predicted"/>
<reference evidence="1 2" key="1">
    <citation type="journal article" date="2019" name="Commun. Biol.">
        <title>The bagworm genome reveals a unique fibroin gene that provides high tensile strength.</title>
        <authorList>
            <person name="Kono N."/>
            <person name="Nakamura H."/>
            <person name="Ohtoshi R."/>
            <person name="Tomita M."/>
            <person name="Numata K."/>
            <person name="Arakawa K."/>
        </authorList>
    </citation>
    <scope>NUCLEOTIDE SEQUENCE [LARGE SCALE GENOMIC DNA]</scope>
</reference>
<accession>A0A4C1ZFT8</accession>
<dbReference type="EMBL" id="BGZK01001759">
    <property type="protein sequence ID" value="GBP85779.1"/>
    <property type="molecule type" value="Genomic_DNA"/>
</dbReference>
<organism evidence="1 2">
    <name type="scientific">Eumeta variegata</name>
    <name type="common">Bagworm moth</name>
    <name type="synonym">Eumeta japonica</name>
    <dbReference type="NCBI Taxonomy" id="151549"/>
    <lineage>
        <taxon>Eukaryota</taxon>
        <taxon>Metazoa</taxon>
        <taxon>Ecdysozoa</taxon>
        <taxon>Arthropoda</taxon>
        <taxon>Hexapoda</taxon>
        <taxon>Insecta</taxon>
        <taxon>Pterygota</taxon>
        <taxon>Neoptera</taxon>
        <taxon>Endopterygota</taxon>
        <taxon>Lepidoptera</taxon>
        <taxon>Glossata</taxon>
        <taxon>Ditrysia</taxon>
        <taxon>Tineoidea</taxon>
        <taxon>Psychidae</taxon>
        <taxon>Oiketicinae</taxon>
        <taxon>Eumeta</taxon>
    </lineage>
</organism>
<protein>
    <submittedName>
        <fullName evidence="1">Uncharacterized protein</fullName>
    </submittedName>
</protein>
<gene>
    <name evidence="1" type="ORF">EVAR_84595_1</name>
</gene>
<comment type="caution">
    <text evidence="1">The sequence shown here is derived from an EMBL/GenBank/DDBJ whole genome shotgun (WGS) entry which is preliminary data.</text>
</comment>
<dbReference type="Proteomes" id="UP000299102">
    <property type="component" value="Unassembled WGS sequence"/>
</dbReference>
<evidence type="ECO:0000313" key="2">
    <source>
        <dbReference type="Proteomes" id="UP000299102"/>
    </source>
</evidence>